<gene>
    <name evidence="1" type="ORF">SDC9_205008</name>
</gene>
<sequence length="69" mass="7885">MIKEFTISFRFRGGIILSLNAENVLIGQGDEIEQVFFGHLVVTFMVGRRYTTLISPEEPEFLPIDFTFG</sequence>
<evidence type="ECO:0000313" key="1">
    <source>
        <dbReference type="EMBL" id="MPN57314.1"/>
    </source>
</evidence>
<organism evidence="1">
    <name type="scientific">bioreactor metagenome</name>
    <dbReference type="NCBI Taxonomy" id="1076179"/>
    <lineage>
        <taxon>unclassified sequences</taxon>
        <taxon>metagenomes</taxon>
        <taxon>ecological metagenomes</taxon>
    </lineage>
</organism>
<name>A0A645JA12_9ZZZZ</name>
<accession>A0A645JA12</accession>
<reference evidence="1" key="1">
    <citation type="submission" date="2019-08" db="EMBL/GenBank/DDBJ databases">
        <authorList>
            <person name="Kucharzyk K."/>
            <person name="Murdoch R.W."/>
            <person name="Higgins S."/>
            <person name="Loffler F."/>
        </authorList>
    </citation>
    <scope>NUCLEOTIDE SEQUENCE</scope>
</reference>
<dbReference type="AlphaFoldDB" id="A0A645JA12"/>
<proteinExistence type="predicted"/>
<dbReference type="EMBL" id="VSSQ01128712">
    <property type="protein sequence ID" value="MPN57314.1"/>
    <property type="molecule type" value="Genomic_DNA"/>
</dbReference>
<comment type="caution">
    <text evidence="1">The sequence shown here is derived from an EMBL/GenBank/DDBJ whole genome shotgun (WGS) entry which is preliminary data.</text>
</comment>
<protein>
    <submittedName>
        <fullName evidence="1">Uncharacterized protein</fullName>
    </submittedName>
</protein>